<dbReference type="EMBL" id="LFJN01000006">
    <property type="protein sequence ID" value="KPI43080.1"/>
    <property type="molecule type" value="Genomic_DNA"/>
</dbReference>
<gene>
    <name evidence="3" type="ORF">AB675_2166</name>
</gene>
<organism evidence="3 4">
    <name type="scientific">Cyphellophora attinorum</name>
    <dbReference type="NCBI Taxonomy" id="1664694"/>
    <lineage>
        <taxon>Eukaryota</taxon>
        <taxon>Fungi</taxon>
        <taxon>Dikarya</taxon>
        <taxon>Ascomycota</taxon>
        <taxon>Pezizomycotina</taxon>
        <taxon>Eurotiomycetes</taxon>
        <taxon>Chaetothyriomycetidae</taxon>
        <taxon>Chaetothyriales</taxon>
        <taxon>Cyphellophoraceae</taxon>
        <taxon>Cyphellophora</taxon>
    </lineage>
</organism>
<feature type="compositionally biased region" description="Polar residues" evidence="2">
    <location>
        <begin position="1"/>
        <end position="13"/>
    </location>
</feature>
<evidence type="ECO:0000313" key="4">
    <source>
        <dbReference type="Proteomes" id="UP000038010"/>
    </source>
</evidence>
<reference evidence="3 4" key="1">
    <citation type="submission" date="2015-06" db="EMBL/GenBank/DDBJ databases">
        <title>Draft genome of the ant-associated black yeast Phialophora attae CBS 131958.</title>
        <authorList>
            <person name="Moreno L.F."/>
            <person name="Stielow B.J."/>
            <person name="de Hoog S."/>
            <person name="Vicente V.A."/>
            <person name="Weiss V.A."/>
            <person name="de Vries M."/>
            <person name="Cruz L.M."/>
            <person name="Souza E.M."/>
        </authorList>
    </citation>
    <scope>NUCLEOTIDE SEQUENCE [LARGE SCALE GENOMIC DNA]</scope>
    <source>
        <strain evidence="3 4">CBS 131958</strain>
    </source>
</reference>
<feature type="compositionally biased region" description="Basic and acidic residues" evidence="2">
    <location>
        <begin position="97"/>
        <end position="107"/>
    </location>
</feature>
<sequence length="508" mass="57671">MSYFASSLWGQQENAKKSQRSEHKKSNGKAANVDVADHRNKLPIDSSMSTPVSAQIVMTEGQKKREQSAHADSHMRTAVDTTDQPYDSDLRYSAGPDEPKPVKKSVEDLELQLSRKDTELKALKDELANQKVLDGRTIRHLRNQYDDLRANTVGEPRTLRSASLQYHELQERFETVSEALKEANDKYRNLAKGYVQLQQKLKLATKKNLAAATDTRVQAAYNKFCTTVERWVDTQVDDAEKFLQEVWFREWKNDDCKNAIIFAIAGQKLLNVLEANPDVEVYLTQLLIFGLLHHLVLDTGERFLGLHSDIERFLDMVEDGADELRKAPEERTVTIWTAQCFRAMLKVEFFQGLQEERRKQASALTNRVLGPLFKHVSGHSFDPTSTHDLVQEAINLSNTLNSLPGKYHMSMEDRAGHDVFIALDKLDQFDIIDVATAAPLRPRGQARAREKGSTVQRLAILVPGLVRRGEDGNEDVVLKKPTVLVHIYEPTHHPVEREGEELLDDREG</sequence>
<protein>
    <submittedName>
        <fullName evidence="3">Uncharacterized protein</fullName>
    </submittedName>
</protein>
<proteinExistence type="predicted"/>
<accession>A0A0N1P207</accession>
<evidence type="ECO:0000256" key="1">
    <source>
        <dbReference type="SAM" id="Coils"/>
    </source>
</evidence>
<keyword evidence="4" id="KW-1185">Reference proteome</keyword>
<dbReference type="GeneID" id="28733995"/>
<feature type="region of interest" description="Disordered" evidence="2">
    <location>
        <begin position="1"/>
        <end position="107"/>
    </location>
</feature>
<comment type="caution">
    <text evidence="3">The sequence shown here is derived from an EMBL/GenBank/DDBJ whole genome shotgun (WGS) entry which is preliminary data.</text>
</comment>
<evidence type="ECO:0000256" key="2">
    <source>
        <dbReference type="SAM" id="MobiDB-lite"/>
    </source>
</evidence>
<evidence type="ECO:0000313" key="3">
    <source>
        <dbReference type="EMBL" id="KPI43080.1"/>
    </source>
</evidence>
<feature type="compositionally biased region" description="Basic and acidic residues" evidence="2">
    <location>
        <begin position="61"/>
        <end position="77"/>
    </location>
</feature>
<dbReference type="AlphaFoldDB" id="A0A0N1P207"/>
<name>A0A0N1P207_9EURO</name>
<dbReference type="RefSeq" id="XP_018003043.1">
    <property type="nucleotide sequence ID" value="XM_018142115.1"/>
</dbReference>
<feature type="coiled-coil region" evidence="1">
    <location>
        <begin position="166"/>
        <end position="200"/>
    </location>
</feature>
<dbReference type="VEuPathDB" id="FungiDB:AB675_2166"/>
<dbReference type="Proteomes" id="UP000038010">
    <property type="component" value="Unassembled WGS sequence"/>
</dbReference>
<feature type="compositionally biased region" description="Basic and acidic residues" evidence="2">
    <location>
        <begin position="14"/>
        <end position="25"/>
    </location>
</feature>
<keyword evidence="1" id="KW-0175">Coiled coil</keyword>